<dbReference type="GO" id="GO:0016829">
    <property type="term" value="F:lyase activity"/>
    <property type="evidence" value="ECO:0007669"/>
    <property type="project" value="UniProtKB-KW"/>
</dbReference>
<dbReference type="SFLD" id="SFLDS00001">
    <property type="entry name" value="Enolase"/>
    <property type="match status" value="1"/>
</dbReference>
<proteinExistence type="predicted"/>
<reference evidence="4" key="1">
    <citation type="submission" date="2016-10" db="EMBL/GenBank/DDBJ databases">
        <authorList>
            <person name="Varghese N."/>
            <person name="Submissions S."/>
        </authorList>
    </citation>
    <scope>NUCLEOTIDE SEQUENCE [LARGE SCALE GENOMIC DNA]</scope>
    <source>
        <strain evidence="4">DSM 22427</strain>
    </source>
</reference>
<dbReference type="SMART" id="SM00922">
    <property type="entry name" value="MR_MLE"/>
    <property type="match status" value="1"/>
</dbReference>
<dbReference type="EMBL" id="FOZS01000007">
    <property type="protein sequence ID" value="SFT05419.1"/>
    <property type="molecule type" value="Genomic_DNA"/>
</dbReference>
<dbReference type="Proteomes" id="UP000199199">
    <property type="component" value="Unassembled WGS sequence"/>
</dbReference>
<evidence type="ECO:0000259" key="2">
    <source>
        <dbReference type="SMART" id="SM00922"/>
    </source>
</evidence>
<dbReference type="Pfam" id="PF13378">
    <property type="entry name" value="MR_MLE_C"/>
    <property type="match status" value="1"/>
</dbReference>
<evidence type="ECO:0000313" key="4">
    <source>
        <dbReference type="Proteomes" id="UP000199199"/>
    </source>
</evidence>
<name>A0A1I6UVD6_9EURY</name>
<sequence>MEIIDYELFEVPPRWVFLKLETDTGLVGWGEPIVEGHARTTITAVEEIIDNYLLGKDPLEIERHWQAMYRGRHFRGGPILMSSMAGVDQALWDIKGKHYGAPVYDLLGGRARDRILTYQWIGGDTPEEMREAAETAVNNGYTTLKMAANSQIRRIDSPEVVEEITNRLAGVRDEVGNNINIAVDFRGRVTKGMAKWVASKLDPYDPMFYEEPVLPEHFDVLPRIESHTKTPLASGERLYSRWEFQQTLANSQVDIIQPDPSHAGGITEVKKIADAAEAADIAVALHCALGPIAFASCLHIAVATPNAFVQSQNLDIHDHNQNDLLAYLLDPGVFGFENGYVDAPDAPGLGIDIDESFVREQADTQFDWQNPIWYHDDGSIAEW</sequence>
<dbReference type="SFLD" id="SFLDG00179">
    <property type="entry name" value="mandelate_racemase"/>
    <property type="match status" value="1"/>
</dbReference>
<dbReference type="PANTHER" id="PTHR48080:SF2">
    <property type="entry name" value="D-GALACTONATE DEHYDRATASE"/>
    <property type="match status" value="1"/>
</dbReference>
<dbReference type="NCBIfam" id="NF010624">
    <property type="entry name" value="PRK14017.1"/>
    <property type="match status" value="1"/>
</dbReference>
<keyword evidence="4" id="KW-1185">Reference proteome</keyword>
<dbReference type="SUPFAM" id="SSF54826">
    <property type="entry name" value="Enolase N-terminal domain-like"/>
    <property type="match status" value="1"/>
</dbReference>
<dbReference type="InterPro" id="IPR013342">
    <property type="entry name" value="Mandelate_racemase_C"/>
</dbReference>
<dbReference type="InterPro" id="IPR029017">
    <property type="entry name" value="Enolase-like_N"/>
</dbReference>
<protein>
    <submittedName>
        <fullName evidence="3">Galactonate dehydratase</fullName>
    </submittedName>
</protein>
<dbReference type="RefSeq" id="WP_092907518.1">
    <property type="nucleotide sequence ID" value="NZ_FOZS01000007.1"/>
</dbReference>
<accession>A0A1I6UVD6</accession>
<evidence type="ECO:0000256" key="1">
    <source>
        <dbReference type="ARBA" id="ARBA00023239"/>
    </source>
</evidence>
<gene>
    <name evidence="3" type="ORF">SAMN04488556_4121</name>
</gene>
<organism evidence="3 4">
    <name type="scientific">Halostagnicola kamekurae</name>
    <dbReference type="NCBI Taxonomy" id="619731"/>
    <lineage>
        <taxon>Archaea</taxon>
        <taxon>Methanobacteriati</taxon>
        <taxon>Methanobacteriota</taxon>
        <taxon>Stenosarchaea group</taxon>
        <taxon>Halobacteria</taxon>
        <taxon>Halobacteriales</taxon>
        <taxon>Natrialbaceae</taxon>
        <taxon>Halostagnicola</taxon>
    </lineage>
</organism>
<dbReference type="SUPFAM" id="SSF51604">
    <property type="entry name" value="Enolase C-terminal domain-like"/>
    <property type="match status" value="1"/>
</dbReference>
<dbReference type="InterPro" id="IPR034593">
    <property type="entry name" value="DgoD-like"/>
</dbReference>
<dbReference type="Gene3D" id="3.20.20.120">
    <property type="entry name" value="Enolase-like C-terminal domain"/>
    <property type="match status" value="1"/>
</dbReference>
<dbReference type="InterPro" id="IPR036849">
    <property type="entry name" value="Enolase-like_C_sf"/>
</dbReference>
<dbReference type="AlphaFoldDB" id="A0A1I6UVD6"/>
<dbReference type="Gene3D" id="3.30.390.10">
    <property type="entry name" value="Enolase-like, N-terminal domain"/>
    <property type="match status" value="1"/>
</dbReference>
<keyword evidence="1" id="KW-0456">Lyase</keyword>
<dbReference type="PANTHER" id="PTHR48080">
    <property type="entry name" value="D-GALACTONATE DEHYDRATASE-RELATED"/>
    <property type="match status" value="1"/>
</dbReference>
<dbReference type="InterPro" id="IPR013341">
    <property type="entry name" value="Mandelate_racemase_N_dom"/>
</dbReference>
<dbReference type="Pfam" id="PF02746">
    <property type="entry name" value="MR_MLE_N"/>
    <property type="match status" value="1"/>
</dbReference>
<dbReference type="OrthoDB" id="42605at2157"/>
<evidence type="ECO:0000313" key="3">
    <source>
        <dbReference type="EMBL" id="SFT05419.1"/>
    </source>
</evidence>
<dbReference type="InterPro" id="IPR029065">
    <property type="entry name" value="Enolase_C-like"/>
</dbReference>
<feature type="domain" description="Mandelate racemase/muconate lactonizing enzyme C-terminal" evidence="2">
    <location>
        <begin position="126"/>
        <end position="231"/>
    </location>
</feature>